<organism evidence="1 2">
    <name type="scientific">Trichinella pseudospiralis</name>
    <name type="common">Parasitic roundworm</name>
    <dbReference type="NCBI Taxonomy" id="6337"/>
    <lineage>
        <taxon>Eukaryota</taxon>
        <taxon>Metazoa</taxon>
        <taxon>Ecdysozoa</taxon>
        <taxon>Nematoda</taxon>
        <taxon>Enoplea</taxon>
        <taxon>Dorylaimia</taxon>
        <taxon>Trichinellida</taxon>
        <taxon>Trichinellidae</taxon>
        <taxon>Trichinella</taxon>
    </lineage>
</organism>
<comment type="caution">
    <text evidence="1">The sequence shown here is derived from an EMBL/GenBank/DDBJ whole genome shotgun (WGS) entry which is preliminary data.</text>
</comment>
<name>A0A0V0YB32_TRIPS</name>
<reference evidence="1 2" key="1">
    <citation type="submission" date="2015-01" db="EMBL/GenBank/DDBJ databases">
        <title>Evolution of Trichinella species and genotypes.</title>
        <authorList>
            <person name="Korhonen P.K."/>
            <person name="Edoardo P."/>
            <person name="Giuseppe L.R."/>
            <person name="Gasser R.B."/>
        </authorList>
    </citation>
    <scope>NUCLEOTIDE SEQUENCE [LARGE SCALE GENOMIC DNA]</scope>
    <source>
        <strain evidence="1">ISS141</strain>
    </source>
</reference>
<accession>A0A0V0YB32</accession>
<protein>
    <submittedName>
        <fullName evidence="1">Uncharacterized protein</fullName>
    </submittedName>
</protein>
<dbReference type="Proteomes" id="UP000054815">
    <property type="component" value="Unassembled WGS sequence"/>
</dbReference>
<sequence length="68" mass="8141">LGAIGCLRSAEQLQRILFYNPPTHTLFQYCTITLPTRWRLTSIYMRVFISLHTYQLYLKECRSEEIKN</sequence>
<evidence type="ECO:0000313" key="1">
    <source>
        <dbReference type="EMBL" id="KRX97614.1"/>
    </source>
</evidence>
<evidence type="ECO:0000313" key="2">
    <source>
        <dbReference type="Proteomes" id="UP000054815"/>
    </source>
</evidence>
<gene>
    <name evidence="1" type="ORF">T4E_9905</name>
</gene>
<proteinExistence type="predicted"/>
<feature type="non-terminal residue" evidence="1">
    <location>
        <position position="1"/>
    </location>
</feature>
<dbReference type="AlphaFoldDB" id="A0A0V0YB32"/>
<dbReference type="EMBL" id="JYDU01000030">
    <property type="protein sequence ID" value="KRX97614.1"/>
    <property type="molecule type" value="Genomic_DNA"/>
</dbReference>